<comment type="caution">
    <text evidence="1">The sequence shown here is derived from an EMBL/GenBank/DDBJ whole genome shotgun (WGS) entry which is preliminary data.</text>
</comment>
<dbReference type="PANTHER" id="PTHR31118:SF12">
    <property type="entry name" value="CYCLASE-LIKE PROTEIN 2"/>
    <property type="match status" value="1"/>
</dbReference>
<dbReference type="Gene3D" id="3.50.30.50">
    <property type="entry name" value="Putative cyclase"/>
    <property type="match status" value="1"/>
</dbReference>
<dbReference type="Proteomes" id="UP000027337">
    <property type="component" value="Unassembled WGS sequence"/>
</dbReference>
<organism evidence="1 2">
    <name type="scientific">Sulfitobacter mediterraneus</name>
    <dbReference type="NCBI Taxonomy" id="83219"/>
    <lineage>
        <taxon>Bacteria</taxon>
        <taxon>Pseudomonadati</taxon>
        <taxon>Pseudomonadota</taxon>
        <taxon>Alphaproteobacteria</taxon>
        <taxon>Rhodobacterales</taxon>
        <taxon>Roseobacteraceae</taxon>
        <taxon>Sulfitobacter</taxon>
    </lineage>
</organism>
<reference evidence="1 2" key="1">
    <citation type="journal article" date="2014" name="Genome Announc.">
        <title>Draft Genome Sequences of Two Isolates of the Roseobacter Group, Sulfitobacter sp. Strains 3SOLIMAR09 and 1FIGIMAR09, from Harbors of Mallorca Island (Mediterranean Sea).</title>
        <authorList>
            <person name="Mas-Llado M."/>
            <person name="Pina-Villalonga J.M."/>
            <person name="Brunet-Galmes I."/>
            <person name="Nogales B."/>
            <person name="Bosch R."/>
        </authorList>
    </citation>
    <scope>NUCLEOTIDE SEQUENCE [LARGE SCALE GENOMIC DNA]</scope>
    <source>
        <strain evidence="1 2">1FIGIMAR09</strain>
    </source>
</reference>
<dbReference type="AlphaFoldDB" id="A0A061SK07"/>
<dbReference type="InterPro" id="IPR007325">
    <property type="entry name" value="KFase/CYL"/>
</dbReference>
<proteinExistence type="predicted"/>
<accession>A0A061SK07</accession>
<dbReference type="eggNOG" id="COG1878">
    <property type="taxonomic scope" value="Bacteria"/>
</dbReference>
<dbReference type="Pfam" id="PF04199">
    <property type="entry name" value="Cyclase"/>
    <property type="match status" value="1"/>
</dbReference>
<dbReference type="EMBL" id="JEMU01000015">
    <property type="protein sequence ID" value="KAJ02056.1"/>
    <property type="molecule type" value="Genomic_DNA"/>
</dbReference>
<evidence type="ECO:0000313" key="1">
    <source>
        <dbReference type="EMBL" id="KAJ02056.1"/>
    </source>
</evidence>
<gene>
    <name evidence="1" type="ORF">PM02_16030</name>
</gene>
<dbReference type="InterPro" id="IPR037175">
    <property type="entry name" value="KFase_sf"/>
</dbReference>
<keyword evidence="2" id="KW-1185">Reference proteome</keyword>
<sequence>MSAADVVSNLGAMLASGGVEVVDCSGVLGPDTPILQLPPDFAKNTPKVEIHKISEYDNDGPFFAWNWMVLGEHSGTHFDAPHHWITGKDYPDGYTDKLDVQRLVAPVNVIDCSAQSAENEDFLLTADGVKAWEKEHGEIGAGEWVVMRTDWDSRVDDEDKFLNADETGPHSPGPTPDCIEYLLSKKIVGWGTQCIGTDAGQAGGMEPPYPAHNLLHRDNCFGLASLANLDKLPAKGAILIAAPLKIKNGTGSPIRALALVPKG</sequence>
<protein>
    <submittedName>
        <fullName evidence="1">Cyclase</fullName>
    </submittedName>
</protein>
<dbReference type="RefSeq" id="WP_037910321.1">
    <property type="nucleotide sequence ID" value="NZ_CANMAK010000013.1"/>
</dbReference>
<dbReference type="SUPFAM" id="SSF102198">
    <property type="entry name" value="Putative cyclase"/>
    <property type="match status" value="1"/>
</dbReference>
<dbReference type="GO" id="GO:0019441">
    <property type="term" value="P:L-tryptophan catabolic process to kynurenine"/>
    <property type="evidence" value="ECO:0007669"/>
    <property type="project" value="InterPro"/>
</dbReference>
<dbReference type="PANTHER" id="PTHR31118">
    <property type="entry name" value="CYCLASE-LIKE PROTEIN 2"/>
    <property type="match status" value="1"/>
</dbReference>
<name>A0A061SK07_9RHOB</name>
<evidence type="ECO:0000313" key="2">
    <source>
        <dbReference type="Proteomes" id="UP000027337"/>
    </source>
</evidence>
<dbReference type="STRING" id="83219.PM02_16030"/>
<dbReference type="GO" id="GO:0004061">
    <property type="term" value="F:arylformamidase activity"/>
    <property type="evidence" value="ECO:0007669"/>
    <property type="project" value="InterPro"/>
</dbReference>